<gene>
    <name evidence="1" type="ORF">FYC62_08785</name>
</gene>
<dbReference type="Proteomes" id="UP000323653">
    <property type="component" value="Chromosome"/>
</dbReference>
<proteinExistence type="predicted"/>
<accession>A0A5C0VJ67</accession>
<dbReference type="InterPro" id="IPR009057">
    <property type="entry name" value="Homeodomain-like_sf"/>
</dbReference>
<name>A0A5C0VJ67_9SPHI</name>
<dbReference type="KEGG" id="pej:FYC62_08785"/>
<dbReference type="PANTHER" id="PTHR33293:SF2">
    <property type="entry name" value="TRANSPOSASE"/>
    <property type="match status" value="1"/>
</dbReference>
<dbReference type="InterPro" id="IPR051354">
    <property type="entry name" value="Transposase_27_IS1"/>
</dbReference>
<evidence type="ECO:0000313" key="2">
    <source>
        <dbReference type="Proteomes" id="UP000323653"/>
    </source>
</evidence>
<dbReference type="AlphaFoldDB" id="A0A5C0VJ67"/>
<dbReference type="SUPFAM" id="SSF46689">
    <property type="entry name" value="Homeodomain-like"/>
    <property type="match status" value="1"/>
</dbReference>
<dbReference type="PANTHER" id="PTHR33293">
    <property type="entry name" value="INSERTION ELEMENT IS1 1 PROTEIN INSB-RELATED"/>
    <property type="match status" value="1"/>
</dbReference>
<organism evidence="1 2">
    <name type="scientific">Pedobacter aquae</name>
    <dbReference type="NCBI Taxonomy" id="2605747"/>
    <lineage>
        <taxon>Bacteria</taxon>
        <taxon>Pseudomonadati</taxon>
        <taxon>Bacteroidota</taxon>
        <taxon>Sphingobacteriia</taxon>
        <taxon>Sphingobacteriales</taxon>
        <taxon>Sphingobacteriaceae</taxon>
        <taxon>Pedobacter</taxon>
    </lineage>
</organism>
<dbReference type="RefSeq" id="WP_149074683.1">
    <property type="nucleotide sequence ID" value="NZ_CP043329.1"/>
</dbReference>
<protein>
    <submittedName>
        <fullName evidence="1">IS1 family transposase</fullName>
    </submittedName>
</protein>
<sequence length="143" mass="16892">MEPTKEIKKTCPKCQSHQVVKSGVINHKQRFKCKDCQYYFTVDKLGKQVDNSYIIKALQLYVEGVSYREIERLLGVSHVSVIKWVKKFQLIRPVKTVYKPSYKILKHQELIDFYAQEENLKGAGMIVTELGDKYMLIKWDRFK</sequence>
<keyword evidence="2" id="KW-1185">Reference proteome</keyword>
<reference evidence="1 2" key="1">
    <citation type="submission" date="2019-08" db="EMBL/GenBank/DDBJ databases">
        <title>Pedobacter sp. nov., isolated from Han river, South Korea.</title>
        <authorList>
            <person name="Lee D.-H."/>
            <person name="Kim Y.-S."/>
            <person name="Hwang E.-M."/>
            <person name="Le Tran T.C."/>
            <person name="Cha C.-J."/>
        </authorList>
    </citation>
    <scope>NUCLEOTIDE SEQUENCE [LARGE SCALE GENOMIC DNA]</scope>
    <source>
        <strain evidence="1 2">CJ43</strain>
    </source>
</reference>
<dbReference type="EMBL" id="CP043329">
    <property type="protein sequence ID" value="QEK51741.1"/>
    <property type="molecule type" value="Genomic_DNA"/>
</dbReference>
<evidence type="ECO:0000313" key="1">
    <source>
        <dbReference type="EMBL" id="QEK51741.1"/>
    </source>
</evidence>